<dbReference type="GO" id="GO:0008168">
    <property type="term" value="F:methyltransferase activity"/>
    <property type="evidence" value="ECO:0007669"/>
    <property type="project" value="UniProtKB-KW"/>
</dbReference>
<sequence length="272" mass="30700">MAHTDDYVLGRSLSDSVRLDAQHLLWKLHTGHTLHPQIPIADGMKVAEIGTGTGIWIFDLAKDLPRTAQLHGFDISQDQFPSRALWPPNVSLRVLNSLVDPPPSLAGRYDVVHVRMWASNIKDRDFGPLISHVLRLLKPGGYVQWEEADLVHQVVEGARAQQFGEKVPVLFGKVGLDYRWASDIHHRLQKARCTVLRFKRGRFQSFLAQKCTETYLLALAEIFRGIRKSCTDDLLPLLSECEADLQELSALHSNKGVVYNWSPIEVLARKGE</sequence>
<name>A0A5N6TVW0_ASPAV</name>
<dbReference type="SUPFAM" id="SSF53335">
    <property type="entry name" value="S-adenosyl-L-methionine-dependent methyltransferases"/>
    <property type="match status" value="1"/>
</dbReference>
<keyword evidence="2" id="KW-0489">Methyltransferase</keyword>
<protein>
    <submittedName>
        <fullName evidence="2">S-adenosyl-L-methionine-dependent methyltransferase</fullName>
    </submittedName>
</protein>
<dbReference type="AlphaFoldDB" id="A0A5N6TVW0"/>
<accession>A0A5N6TVW0</accession>
<dbReference type="Proteomes" id="UP000325780">
    <property type="component" value="Unassembled WGS sequence"/>
</dbReference>
<dbReference type="EMBL" id="ML742092">
    <property type="protein sequence ID" value="KAE8150518.1"/>
    <property type="molecule type" value="Genomic_DNA"/>
</dbReference>
<keyword evidence="3" id="KW-1185">Reference proteome</keyword>
<proteinExistence type="predicted"/>
<reference evidence="2 3" key="1">
    <citation type="submission" date="2019-04" db="EMBL/GenBank/DDBJ databases">
        <title>Friends and foes A comparative genomics study of 23 Aspergillus species from section Flavi.</title>
        <authorList>
            <consortium name="DOE Joint Genome Institute"/>
            <person name="Kjaerbolling I."/>
            <person name="Vesth T."/>
            <person name="Frisvad J.C."/>
            <person name="Nybo J.L."/>
            <person name="Theobald S."/>
            <person name="Kildgaard S."/>
            <person name="Isbrandt T."/>
            <person name="Kuo A."/>
            <person name="Sato A."/>
            <person name="Lyhne E.K."/>
            <person name="Kogle M.E."/>
            <person name="Wiebenga A."/>
            <person name="Kun R.S."/>
            <person name="Lubbers R.J."/>
            <person name="Makela M.R."/>
            <person name="Barry K."/>
            <person name="Chovatia M."/>
            <person name="Clum A."/>
            <person name="Daum C."/>
            <person name="Haridas S."/>
            <person name="He G."/>
            <person name="LaButti K."/>
            <person name="Lipzen A."/>
            <person name="Mondo S."/>
            <person name="Riley R."/>
            <person name="Salamov A."/>
            <person name="Simmons B.A."/>
            <person name="Magnuson J.K."/>
            <person name="Henrissat B."/>
            <person name="Mortensen U.H."/>
            <person name="Larsen T.O."/>
            <person name="Devries R.P."/>
            <person name="Grigoriev I.V."/>
            <person name="Machida M."/>
            <person name="Baker S.E."/>
            <person name="Andersen M.R."/>
        </authorList>
    </citation>
    <scope>NUCLEOTIDE SEQUENCE [LARGE SCALE GENOMIC DNA]</scope>
    <source>
        <strain evidence="2 3">IBT 18842</strain>
    </source>
</reference>
<dbReference type="InterPro" id="IPR041698">
    <property type="entry name" value="Methyltransf_25"/>
</dbReference>
<gene>
    <name evidence="2" type="ORF">BDV25DRAFT_172148</name>
</gene>
<evidence type="ECO:0000313" key="3">
    <source>
        <dbReference type="Proteomes" id="UP000325780"/>
    </source>
</evidence>
<dbReference type="Pfam" id="PF13649">
    <property type="entry name" value="Methyltransf_25"/>
    <property type="match status" value="1"/>
</dbReference>
<dbReference type="OrthoDB" id="417697at2759"/>
<evidence type="ECO:0000259" key="1">
    <source>
        <dbReference type="Pfam" id="PF13649"/>
    </source>
</evidence>
<dbReference type="CDD" id="cd02440">
    <property type="entry name" value="AdoMet_MTases"/>
    <property type="match status" value="1"/>
</dbReference>
<dbReference type="PANTHER" id="PTHR43591">
    <property type="entry name" value="METHYLTRANSFERASE"/>
    <property type="match status" value="1"/>
</dbReference>
<evidence type="ECO:0000313" key="2">
    <source>
        <dbReference type="EMBL" id="KAE8150518.1"/>
    </source>
</evidence>
<dbReference type="GO" id="GO:0032259">
    <property type="term" value="P:methylation"/>
    <property type="evidence" value="ECO:0007669"/>
    <property type="project" value="UniProtKB-KW"/>
</dbReference>
<dbReference type="InterPro" id="IPR029063">
    <property type="entry name" value="SAM-dependent_MTases_sf"/>
</dbReference>
<dbReference type="Gene3D" id="3.40.50.150">
    <property type="entry name" value="Vaccinia Virus protein VP39"/>
    <property type="match status" value="1"/>
</dbReference>
<organism evidence="2 3">
    <name type="scientific">Aspergillus avenaceus</name>
    <dbReference type="NCBI Taxonomy" id="36643"/>
    <lineage>
        <taxon>Eukaryota</taxon>
        <taxon>Fungi</taxon>
        <taxon>Dikarya</taxon>
        <taxon>Ascomycota</taxon>
        <taxon>Pezizomycotina</taxon>
        <taxon>Eurotiomycetes</taxon>
        <taxon>Eurotiomycetidae</taxon>
        <taxon>Eurotiales</taxon>
        <taxon>Aspergillaceae</taxon>
        <taxon>Aspergillus</taxon>
        <taxon>Aspergillus subgen. Circumdati</taxon>
    </lineage>
</organism>
<feature type="domain" description="Methyltransferase" evidence="1">
    <location>
        <begin position="46"/>
        <end position="141"/>
    </location>
</feature>
<keyword evidence="2" id="KW-0808">Transferase</keyword>
<dbReference type="PANTHER" id="PTHR43591:SF110">
    <property type="entry name" value="RHODANESE DOMAIN-CONTAINING PROTEIN"/>
    <property type="match status" value="1"/>
</dbReference>